<dbReference type="OrthoDB" id="165980at2"/>
<dbReference type="GO" id="GO:0032993">
    <property type="term" value="C:protein-DNA complex"/>
    <property type="evidence" value="ECO:0007669"/>
    <property type="project" value="TreeGrafter"/>
</dbReference>
<evidence type="ECO:0000256" key="3">
    <source>
        <dbReference type="ARBA" id="ARBA00022491"/>
    </source>
</evidence>
<dbReference type="RefSeq" id="WP_162049596.1">
    <property type="nucleotide sequence ID" value="NZ_AP022345.1"/>
</dbReference>
<dbReference type="SUPFAM" id="SSF46894">
    <property type="entry name" value="C-terminal effector domain of the bipartite response regulators"/>
    <property type="match status" value="1"/>
</dbReference>
<protein>
    <submittedName>
        <fullName evidence="14">DNA-binding response regulator</fullName>
    </submittedName>
</protein>
<dbReference type="GO" id="GO:0000976">
    <property type="term" value="F:transcription cis-regulatory region binding"/>
    <property type="evidence" value="ECO:0007669"/>
    <property type="project" value="TreeGrafter"/>
</dbReference>
<feature type="domain" description="Response regulatory" evidence="12">
    <location>
        <begin position="8"/>
        <end position="121"/>
    </location>
</feature>
<dbReference type="PANTHER" id="PTHR48111:SF55">
    <property type="entry name" value="AEROBIC RESPIRATION CONTROL PROTEIN ARCA"/>
    <property type="match status" value="1"/>
</dbReference>
<dbReference type="InterPro" id="IPR011006">
    <property type="entry name" value="CheY-like_superfamily"/>
</dbReference>
<evidence type="ECO:0000259" key="13">
    <source>
        <dbReference type="PROSITE" id="PS51755"/>
    </source>
</evidence>
<dbReference type="InterPro" id="IPR001789">
    <property type="entry name" value="Sig_transdc_resp-reg_receiver"/>
</dbReference>
<evidence type="ECO:0000256" key="1">
    <source>
        <dbReference type="ARBA" id="ARBA00004496"/>
    </source>
</evidence>
<evidence type="ECO:0000313" key="14">
    <source>
        <dbReference type="EMBL" id="BBU69722.1"/>
    </source>
</evidence>
<dbReference type="Pfam" id="PF00486">
    <property type="entry name" value="Trans_reg_C"/>
    <property type="match status" value="1"/>
</dbReference>
<dbReference type="InterPro" id="IPR039420">
    <property type="entry name" value="WalR-like"/>
</dbReference>
<keyword evidence="3" id="KW-0678">Repressor</keyword>
<evidence type="ECO:0000256" key="6">
    <source>
        <dbReference type="ARBA" id="ARBA00023015"/>
    </source>
</evidence>
<dbReference type="Proteomes" id="UP000463961">
    <property type="component" value="Chromosome"/>
</dbReference>
<sequence length="239" mass="26615">MSASQQIKVLVVEDDLQIANQIKTTLISAGLESHLAMSATNFLNQLETVDPDLCIIDLGLPDLDGMDLVSEVKSRSRSSVLILSGRGKIRDKVSGLETGADDYMVKPFDQAELIARIKSILRRKSVTPTLIPSKERASFQGWHFNLASNSLTSNSGEKVPLTSAEAELLKIFVKNPRRVLQRERLVGQRDLSALDRSVDIRISRLRKKLENPDVNQEIIKTVYGAGYIFVTEVVWDSHD</sequence>
<evidence type="ECO:0000256" key="7">
    <source>
        <dbReference type="ARBA" id="ARBA00023125"/>
    </source>
</evidence>
<dbReference type="Gene3D" id="1.10.10.10">
    <property type="entry name" value="Winged helix-like DNA-binding domain superfamily/Winged helix DNA-binding domain"/>
    <property type="match status" value="1"/>
</dbReference>
<dbReference type="PROSITE" id="PS50110">
    <property type="entry name" value="RESPONSE_REGULATORY"/>
    <property type="match status" value="1"/>
</dbReference>
<keyword evidence="9" id="KW-0804">Transcription</keyword>
<evidence type="ECO:0000256" key="10">
    <source>
        <dbReference type="PROSITE-ProRule" id="PRU00169"/>
    </source>
</evidence>
<dbReference type="InterPro" id="IPR001867">
    <property type="entry name" value="OmpR/PhoB-type_DNA-bd"/>
</dbReference>
<evidence type="ECO:0000256" key="2">
    <source>
        <dbReference type="ARBA" id="ARBA00022490"/>
    </source>
</evidence>
<dbReference type="Pfam" id="PF00072">
    <property type="entry name" value="Response_reg"/>
    <property type="match status" value="1"/>
</dbReference>
<dbReference type="SMART" id="SM00448">
    <property type="entry name" value="REC"/>
    <property type="match status" value="1"/>
</dbReference>
<gene>
    <name evidence="14" type="ORF">ICHIAU1_20050</name>
</gene>
<dbReference type="Gene3D" id="3.40.50.2300">
    <property type="match status" value="1"/>
</dbReference>
<dbReference type="GO" id="GO:0006355">
    <property type="term" value="P:regulation of DNA-templated transcription"/>
    <property type="evidence" value="ECO:0007669"/>
    <property type="project" value="InterPro"/>
</dbReference>
<dbReference type="SUPFAM" id="SSF52172">
    <property type="entry name" value="CheY-like"/>
    <property type="match status" value="1"/>
</dbReference>
<name>A0A7R6QYE2_9RHOO</name>
<feature type="modified residue" description="4-aspartylphosphate" evidence="10">
    <location>
        <position position="57"/>
    </location>
</feature>
<dbReference type="SMART" id="SM00862">
    <property type="entry name" value="Trans_reg_C"/>
    <property type="match status" value="1"/>
</dbReference>
<keyword evidence="5" id="KW-0902">Two-component regulatory system</keyword>
<evidence type="ECO:0000256" key="9">
    <source>
        <dbReference type="ARBA" id="ARBA00023163"/>
    </source>
</evidence>
<comment type="subcellular location">
    <subcellularLocation>
        <location evidence="1">Cytoplasm</location>
    </subcellularLocation>
</comment>
<evidence type="ECO:0000256" key="5">
    <source>
        <dbReference type="ARBA" id="ARBA00023012"/>
    </source>
</evidence>
<evidence type="ECO:0000256" key="11">
    <source>
        <dbReference type="PROSITE-ProRule" id="PRU01091"/>
    </source>
</evidence>
<dbReference type="InterPro" id="IPR036388">
    <property type="entry name" value="WH-like_DNA-bd_sf"/>
</dbReference>
<organism evidence="14 15">
    <name type="scientific">Fluviibacter phosphoraccumulans</name>
    <dbReference type="NCBI Taxonomy" id="1751046"/>
    <lineage>
        <taxon>Bacteria</taxon>
        <taxon>Pseudomonadati</taxon>
        <taxon>Pseudomonadota</taxon>
        <taxon>Betaproteobacteria</taxon>
        <taxon>Rhodocyclales</taxon>
        <taxon>Fluviibacteraceae</taxon>
        <taxon>Fluviibacter</taxon>
    </lineage>
</organism>
<accession>A0A7R6QYE2</accession>
<evidence type="ECO:0000256" key="8">
    <source>
        <dbReference type="ARBA" id="ARBA00023159"/>
    </source>
</evidence>
<dbReference type="CDD" id="cd00383">
    <property type="entry name" value="trans_reg_C"/>
    <property type="match status" value="1"/>
</dbReference>
<keyword evidence="7 11" id="KW-0238">DNA-binding</keyword>
<dbReference type="PANTHER" id="PTHR48111">
    <property type="entry name" value="REGULATOR OF RPOS"/>
    <property type="match status" value="1"/>
</dbReference>
<keyword evidence="8" id="KW-0010">Activator</keyword>
<keyword evidence="2" id="KW-0963">Cytoplasm</keyword>
<dbReference type="EMBL" id="AP022345">
    <property type="protein sequence ID" value="BBU69722.1"/>
    <property type="molecule type" value="Genomic_DNA"/>
</dbReference>
<keyword evidence="4 10" id="KW-0597">Phosphoprotein</keyword>
<evidence type="ECO:0000259" key="12">
    <source>
        <dbReference type="PROSITE" id="PS50110"/>
    </source>
</evidence>
<dbReference type="AlphaFoldDB" id="A0A7R6QYE2"/>
<dbReference type="InterPro" id="IPR016032">
    <property type="entry name" value="Sig_transdc_resp-reg_C-effctor"/>
</dbReference>
<keyword evidence="6" id="KW-0805">Transcription regulation</keyword>
<feature type="domain" description="OmpR/PhoB-type" evidence="13">
    <location>
        <begin position="134"/>
        <end position="231"/>
    </location>
</feature>
<keyword evidence="15" id="KW-1185">Reference proteome</keyword>
<proteinExistence type="predicted"/>
<dbReference type="GO" id="GO:0000156">
    <property type="term" value="F:phosphorelay response regulator activity"/>
    <property type="evidence" value="ECO:0007669"/>
    <property type="project" value="TreeGrafter"/>
</dbReference>
<reference evidence="15" key="1">
    <citation type="submission" date="2020-01" db="EMBL/GenBank/DDBJ databases">
        <title>Phosphoaccumulans saitamaens gen. nov., sp. nov., a polyphosphate accumulating bacterium isolated from surface river water.</title>
        <authorList>
            <person name="Watanabe K."/>
            <person name="Suda W."/>
        </authorList>
    </citation>
    <scope>NUCLEOTIDE SEQUENCE [LARGE SCALE GENOMIC DNA]</scope>
    <source>
        <strain evidence="15">ICHIAU1</strain>
    </source>
</reference>
<evidence type="ECO:0000313" key="15">
    <source>
        <dbReference type="Proteomes" id="UP000463961"/>
    </source>
</evidence>
<dbReference type="GO" id="GO:0005829">
    <property type="term" value="C:cytosol"/>
    <property type="evidence" value="ECO:0007669"/>
    <property type="project" value="TreeGrafter"/>
</dbReference>
<dbReference type="Gene3D" id="6.10.250.690">
    <property type="match status" value="1"/>
</dbReference>
<evidence type="ECO:0000256" key="4">
    <source>
        <dbReference type="ARBA" id="ARBA00022553"/>
    </source>
</evidence>
<feature type="DNA-binding region" description="OmpR/PhoB-type" evidence="11">
    <location>
        <begin position="134"/>
        <end position="231"/>
    </location>
</feature>
<dbReference type="PROSITE" id="PS51755">
    <property type="entry name" value="OMPR_PHOB"/>
    <property type="match status" value="1"/>
</dbReference>